<feature type="domain" description="CusB-like beta-barrel" evidence="6">
    <location>
        <begin position="235"/>
        <end position="308"/>
    </location>
</feature>
<feature type="compositionally biased region" description="Basic and acidic residues" evidence="3">
    <location>
        <begin position="369"/>
        <end position="379"/>
    </location>
</feature>
<dbReference type="Gene3D" id="1.10.287.470">
    <property type="entry name" value="Helix hairpin bin"/>
    <property type="match status" value="1"/>
</dbReference>
<feature type="domain" description="Multidrug resistance protein MdtA-like barrel-sandwich hybrid" evidence="5">
    <location>
        <begin position="70"/>
        <end position="222"/>
    </location>
</feature>
<feature type="coiled-coil region" evidence="2">
    <location>
        <begin position="110"/>
        <end position="148"/>
    </location>
</feature>
<dbReference type="Proteomes" id="UP000519004">
    <property type="component" value="Unassembled WGS sequence"/>
</dbReference>
<dbReference type="NCBIfam" id="TIGR01730">
    <property type="entry name" value="RND_mfp"/>
    <property type="match status" value="1"/>
</dbReference>
<evidence type="ECO:0000256" key="2">
    <source>
        <dbReference type="SAM" id="Coils"/>
    </source>
</evidence>
<dbReference type="Gene3D" id="2.40.50.100">
    <property type="match status" value="1"/>
</dbReference>
<proteinExistence type="inferred from homology"/>
<feature type="domain" description="Multidrug resistance protein MdtA-like alpha-helical hairpin" evidence="4">
    <location>
        <begin position="117"/>
        <end position="193"/>
    </location>
</feature>
<evidence type="ECO:0000313" key="7">
    <source>
        <dbReference type="EMBL" id="MBB5015862.1"/>
    </source>
</evidence>
<dbReference type="FunFam" id="2.40.30.170:FF:000010">
    <property type="entry name" value="Efflux RND transporter periplasmic adaptor subunit"/>
    <property type="match status" value="1"/>
</dbReference>
<gene>
    <name evidence="7" type="ORF">HNQ58_001772</name>
</gene>
<sequence length="507" mass="54482">MTSPAHRPQSSFFRRRWPMLALAAVAVAAAGWYWSGRDANPPRAWRTAEVERGTVRVSISATGSLRALSTVDIGSQVSGQILSVHADFNDRVERGQVIARIDPATFQARLTQVRADLASARASLEEARASLRNAEADYRRKRELAERQLIARSEADLALTVRDQARARVGSAEAAVAQRQAAVANAELDLSHTEIRSPVDGVVLLRAVEPGQTVAASFQTPVLFQIAEDLAKMQIELSIDESDVGQIRAGQGVRFTVDAFPGRDFHGSVQQVRLAASNTQNVITYPVVVLVDNPDGSLLPGMTANAEIEVNRRENVLRVPNAALRFRPADAPAETPPARGGRMGFNLGEDLPRIVDGLGLSPAQREAFERDHAAQRERMAQAQGQRPPGGPGGPGMAGGGGGMMVMGGNAGGAAPSPEMIRQMVLKRVLDSYGDFRASLDDGQRRRFEQAVAELLTARRVTLWKEENGRAVAVEARAGLSDATHTEIVGGALAEGERVIVGQERSAR</sequence>
<dbReference type="Gene3D" id="2.40.30.170">
    <property type="match status" value="1"/>
</dbReference>
<dbReference type="SUPFAM" id="SSF111369">
    <property type="entry name" value="HlyD-like secretion proteins"/>
    <property type="match status" value="1"/>
</dbReference>
<evidence type="ECO:0000256" key="1">
    <source>
        <dbReference type="ARBA" id="ARBA00009477"/>
    </source>
</evidence>
<feature type="region of interest" description="Disordered" evidence="3">
    <location>
        <begin position="369"/>
        <end position="400"/>
    </location>
</feature>
<evidence type="ECO:0000259" key="5">
    <source>
        <dbReference type="Pfam" id="PF25917"/>
    </source>
</evidence>
<dbReference type="EMBL" id="JACHHX010000011">
    <property type="protein sequence ID" value="MBB5015862.1"/>
    <property type="molecule type" value="Genomic_DNA"/>
</dbReference>
<keyword evidence="2" id="KW-0175">Coiled coil</keyword>
<dbReference type="InterPro" id="IPR058624">
    <property type="entry name" value="MdtA-like_HH"/>
</dbReference>
<comment type="similarity">
    <text evidence="1">Belongs to the membrane fusion protein (MFP) (TC 8.A.1) family.</text>
</comment>
<organism evidence="7 8">
    <name type="scientific">Rehaibacterium terrae</name>
    <dbReference type="NCBI Taxonomy" id="1341696"/>
    <lineage>
        <taxon>Bacteria</taxon>
        <taxon>Pseudomonadati</taxon>
        <taxon>Pseudomonadota</taxon>
        <taxon>Gammaproteobacteria</taxon>
        <taxon>Lysobacterales</taxon>
        <taxon>Lysobacteraceae</taxon>
        <taxon>Rehaibacterium</taxon>
    </lineage>
</organism>
<evidence type="ECO:0000313" key="8">
    <source>
        <dbReference type="Proteomes" id="UP000519004"/>
    </source>
</evidence>
<dbReference type="Pfam" id="PF25917">
    <property type="entry name" value="BSH_RND"/>
    <property type="match status" value="1"/>
</dbReference>
<keyword evidence="8" id="KW-1185">Reference proteome</keyword>
<evidence type="ECO:0000259" key="4">
    <source>
        <dbReference type="Pfam" id="PF25876"/>
    </source>
</evidence>
<evidence type="ECO:0000259" key="6">
    <source>
        <dbReference type="Pfam" id="PF25954"/>
    </source>
</evidence>
<reference evidence="7 8" key="1">
    <citation type="submission" date="2020-08" db="EMBL/GenBank/DDBJ databases">
        <title>Genomic Encyclopedia of Type Strains, Phase IV (KMG-IV): sequencing the most valuable type-strain genomes for metagenomic binning, comparative biology and taxonomic classification.</title>
        <authorList>
            <person name="Goeker M."/>
        </authorList>
    </citation>
    <scope>NUCLEOTIDE SEQUENCE [LARGE SCALE GENOMIC DNA]</scope>
    <source>
        <strain evidence="7 8">DSM 25897</strain>
    </source>
</reference>
<dbReference type="Pfam" id="PF25876">
    <property type="entry name" value="HH_MFP_RND"/>
    <property type="match status" value="1"/>
</dbReference>
<dbReference type="InterPro" id="IPR006143">
    <property type="entry name" value="RND_pump_MFP"/>
</dbReference>
<dbReference type="GO" id="GO:0015562">
    <property type="term" value="F:efflux transmembrane transporter activity"/>
    <property type="evidence" value="ECO:0007669"/>
    <property type="project" value="TreeGrafter"/>
</dbReference>
<dbReference type="InterPro" id="IPR058792">
    <property type="entry name" value="Beta-barrel_RND_2"/>
</dbReference>
<dbReference type="PANTHER" id="PTHR30469:SF33">
    <property type="entry name" value="SLR1207 PROTEIN"/>
    <property type="match status" value="1"/>
</dbReference>
<accession>A0A7W7Y0J5</accession>
<dbReference type="RefSeq" id="WP_183948537.1">
    <property type="nucleotide sequence ID" value="NZ_JACHHX010000011.1"/>
</dbReference>
<comment type="caution">
    <text evidence="7">The sequence shown here is derived from an EMBL/GenBank/DDBJ whole genome shotgun (WGS) entry which is preliminary data.</text>
</comment>
<dbReference type="PANTHER" id="PTHR30469">
    <property type="entry name" value="MULTIDRUG RESISTANCE PROTEIN MDTA"/>
    <property type="match status" value="1"/>
</dbReference>
<dbReference type="Pfam" id="PF25954">
    <property type="entry name" value="Beta-barrel_RND_2"/>
    <property type="match status" value="1"/>
</dbReference>
<name>A0A7W7Y0J5_9GAMM</name>
<dbReference type="AlphaFoldDB" id="A0A7W7Y0J5"/>
<dbReference type="GO" id="GO:1990281">
    <property type="term" value="C:efflux pump complex"/>
    <property type="evidence" value="ECO:0007669"/>
    <property type="project" value="TreeGrafter"/>
</dbReference>
<protein>
    <submittedName>
        <fullName evidence="7">HlyD family secretion protein</fullName>
    </submittedName>
</protein>
<evidence type="ECO:0000256" key="3">
    <source>
        <dbReference type="SAM" id="MobiDB-lite"/>
    </source>
</evidence>
<dbReference type="InterPro" id="IPR058625">
    <property type="entry name" value="MdtA-like_BSH"/>
</dbReference>